<protein>
    <submittedName>
        <fullName evidence="7">O-antigen ligase</fullName>
    </submittedName>
</protein>
<feature type="transmembrane region" description="Helical" evidence="5">
    <location>
        <begin position="376"/>
        <end position="400"/>
    </location>
</feature>
<dbReference type="PANTHER" id="PTHR37422">
    <property type="entry name" value="TEICHURONIC ACID BIOSYNTHESIS PROTEIN TUAE"/>
    <property type="match status" value="1"/>
</dbReference>
<evidence type="ECO:0000256" key="3">
    <source>
        <dbReference type="ARBA" id="ARBA00022989"/>
    </source>
</evidence>
<feature type="transmembrane region" description="Helical" evidence="5">
    <location>
        <begin position="108"/>
        <end position="129"/>
    </location>
</feature>
<feature type="transmembrane region" description="Helical" evidence="5">
    <location>
        <begin position="412"/>
        <end position="432"/>
    </location>
</feature>
<feature type="domain" description="O-antigen ligase-related" evidence="6">
    <location>
        <begin position="229"/>
        <end position="393"/>
    </location>
</feature>
<gene>
    <name evidence="7" type="ORF">SAMN05443547_0770</name>
</gene>
<feature type="transmembrane region" description="Helical" evidence="5">
    <location>
        <begin position="141"/>
        <end position="162"/>
    </location>
</feature>
<feature type="transmembrane region" description="Helical" evidence="5">
    <location>
        <begin position="68"/>
        <end position="88"/>
    </location>
</feature>
<keyword evidence="8" id="KW-1185">Reference proteome</keyword>
<dbReference type="GO" id="GO:0016020">
    <property type="term" value="C:membrane"/>
    <property type="evidence" value="ECO:0007669"/>
    <property type="project" value="UniProtKB-SubCell"/>
</dbReference>
<dbReference type="InterPro" id="IPR051533">
    <property type="entry name" value="WaaL-like"/>
</dbReference>
<keyword evidence="4 5" id="KW-0472">Membrane</keyword>
<dbReference type="PANTHER" id="PTHR37422:SF17">
    <property type="entry name" value="O-ANTIGEN LIGASE"/>
    <property type="match status" value="1"/>
</dbReference>
<proteinExistence type="predicted"/>
<name>A0A1M7ZU92_9FLAO</name>
<evidence type="ECO:0000256" key="2">
    <source>
        <dbReference type="ARBA" id="ARBA00022692"/>
    </source>
</evidence>
<organism evidence="7 8">
    <name type="scientific">Flavobacterium cucumis</name>
    <dbReference type="NCBI Taxonomy" id="416016"/>
    <lineage>
        <taxon>Bacteria</taxon>
        <taxon>Pseudomonadati</taxon>
        <taxon>Bacteroidota</taxon>
        <taxon>Flavobacteriia</taxon>
        <taxon>Flavobacteriales</taxon>
        <taxon>Flavobacteriaceae</taxon>
        <taxon>Flavobacterium</taxon>
    </lineage>
</organism>
<feature type="transmembrane region" description="Helical" evidence="5">
    <location>
        <begin position="221"/>
        <end position="236"/>
    </location>
</feature>
<dbReference type="Pfam" id="PF04932">
    <property type="entry name" value="Wzy_C"/>
    <property type="match status" value="1"/>
</dbReference>
<dbReference type="GO" id="GO:0016874">
    <property type="term" value="F:ligase activity"/>
    <property type="evidence" value="ECO:0007669"/>
    <property type="project" value="UniProtKB-KW"/>
</dbReference>
<sequence length="458" mass="53392">MKITLNKIYTFLFFTSLFFLPFNSWEGIKEFGEFKRESSAIFLLIGFLILVVEILCNNKILIPYKNYLFRLVLFFLIWCLIATILNFPSVFTAYFKQTSGATRFLRQYFALILSSVLFCFVYTYSIAKMTLEQVLFSIRKVFLISFFIVFLYGFLEILYSVFGFHPAYLILRFFDYFPFTEYDSDINGRISSVCWEPPALATYLITISGWMFSYVLTHKGILKYVPSMMILLLTYYSGSRTALVVILIQLIVFLFIVLNRKQKMKTLFYLSVISVLFFGFVFLSDGNKVIRNIEKKIESLDFKGNLKSNISNQSRFGIQYANLVVFSENPIIGVGFGQQGYHAINHYPAWAKKDNYEFKQIYLNKKNPTFAPGYNLYVRLLAETGIVGLGLFLSVFFIIYKQLKKGLENFTSNDKVLITVLIVSFVGFTLNWLQIDTFRVYGFWFCLAIMFLINKEKA</sequence>
<evidence type="ECO:0000313" key="8">
    <source>
        <dbReference type="Proteomes" id="UP000184611"/>
    </source>
</evidence>
<accession>A0A1M7ZU92</accession>
<dbReference type="Proteomes" id="UP000184611">
    <property type="component" value="Unassembled WGS sequence"/>
</dbReference>
<dbReference type="EMBL" id="FRYK01000001">
    <property type="protein sequence ID" value="SHO72438.1"/>
    <property type="molecule type" value="Genomic_DNA"/>
</dbReference>
<evidence type="ECO:0000256" key="4">
    <source>
        <dbReference type="ARBA" id="ARBA00023136"/>
    </source>
</evidence>
<evidence type="ECO:0000256" key="5">
    <source>
        <dbReference type="SAM" id="Phobius"/>
    </source>
</evidence>
<dbReference type="AlphaFoldDB" id="A0A1M7ZU92"/>
<feature type="transmembrane region" description="Helical" evidence="5">
    <location>
        <begin position="242"/>
        <end position="259"/>
    </location>
</feature>
<keyword evidence="7" id="KW-0436">Ligase</keyword>
<feature type="transmembrane region" description="Helical" evidence="5">
    <location>
        <begin position="266"/>
        <end position="283"/>
    </location>
</feature>
<evidence type="ECO:0000259" key="6">
    <source>
        <dbReference type="Pfam" id="PF04932"/>
    </source>
</evidence>
<keyword evidence="2 5" id="KW-0812">Transmembrane</keyword>
<feature type="transmembrane region" description="Helical" evidence="5">
    <location>
        <begin position="438"/>
        <end position="454"/>
    </location>
</feature>
<feature type="transmembrane region" description="Helical" evidence="5">
    <location>
        <begin position="199"/>
        <end position="216"/>
    </location>
</feature>
<feature type="transmembrane region" description="Helical" evidence="5">
    <location>
        <begin position="40"/>
        <end position="56"/>
    </location>
</feature>
<comment type="subcellular location">
    <subcellularLocation>
        <location evidence="1">Membrane</location>
        <topology evidence="1">Multi-pass membrane protein</topology>
    </subcellularLocation>
</comment>
<evidence type="ECO:0000313" key="7">
    <source>
        <dbReference type="EMBL" id="SHO72438.1"/>
    </source>
</evidence>
<reference evidence="8" key="1">
    <citation type="submission" date="2016-12" db="EMBL/GenBank/DDBJ databases">
        <authorList>
            <person name="Varghese N."/>
            <person name="Submissions S."/>
        </authorList>
    </citation>
    <scope>NUCLEOTIDE SEQUENCE [LARGE SCALE GENOMIC DNA]</scope>
    <source>
        <strain evidence="8">DSM 18830</strain>
    </source>
</reference>
<keyword evidence="3 5" id="KW-1133">Transmembrane helix</keyword>
<evidence type="ECO:0000256" key="1">
    <source>
        <dbReference type="ARBA" id="ARBA00004141"/>
    </source>
</evidence>
<dbReference type="STRING" id="416016.SAMN05443547_0770"/>
<dbReference type="InterPro" id="IPR007016">
    <property type="entry name" value="O-antigen_ligase-rel_domated"/>
</dbReference>